<evidence type="ECO:0000256" key="2">
    <source>
        <dbReference type="ARBA" id="ARBA00023054"/>
    </source>
</evidence>
<accession>A0A5C1AJU3</accession>
<keyword evidence="2 3" id="KW-0175">Coiled coil</keyword>
<dbReference type="KEGG" id="lrs:PX52LOC_05472"/>
<dbReference type="AlphaFoldDB" id="A0A5C1AJU3"/>
<keyword evidence="4" id="KW-0812">Transmembrane</keyword>
<evidence type="ECO:0000256" key="4">
    <source>
        <dbReference type="SAM" id="Phobius"/>
    </source>
</evidence>
<feature type="transmembrane region" description="Helical" evidence="4">
    <location>
        <begin position="12"/>
        <end position="30"/>
    </location>
</feature>
<dbReference type="Proteomes" id="UP000324974">
    <property type="component" value="Chromosome"/>
</dbReference>
<dbReference type="GO" id="GO:0030313">
    <property type="term" value="C:cell envelope"/>
    <property type="evidence" value="ECO:0007669"/>
    <property type="project" value="UniProtKB-SubCell"/>
</dbReference>
<dbReference type="RefSeq" id="WP_149112959.1">
    <property type="nucleotide sequence ID" value="NZ_CP042425.1"/>
</dbReference>
<evidence type="ECO:0000256" key="1">
    <source>
        <dbReference type="ARBA" id="ARBA00004196"/>
    </source>
</evidence>
<dbReference type="Gene3D" id="2.40.30.170">
    <property type="match status" value="1"/>
</dbReference>
<organism evidence="5 6">
    <name type="scientific">Limnoglobus roseus</name>
    <dbReference type="NCBI Taxonomy" id="2598579"/>
    <lineage>
        <taxon>Bacteria</taxon>
        <taxon>Pseudomonadati</taxon>
        <taxon>Planctomycetota</taxon>
        <taxon>Planctomycetia</taxon>
        <taxon>Gemmatales</taxon>
        <taxon>Gemmataceae</taxon>
        <taxon>Limnoglobus</taxon>
    </lineage>
</organism>
<dbReference type="PANTHER" id="PTHR32347">
    <property type="entry name" value="EFFLUX SYSTEM COMPONENT YKNX-RELATED"/>
    <property type="match status" value="1"/>
</dbReference>
<reference evidence="6" key="1">
    <citation type="submission" date="2019-08" db="EMBL/GenBank/DDBJ databases">
        <title>Limnoglobus roseus gen. nov., sp. nov., a novel freshwater planctomycete with a giant genome from the family Gemmataceae.</title>
        <authorList>
            <person name="Kulichevskaya I.S."/>
            <person name="Naumoff D.G."/>
            <person name="Miroshnikov K."/>
            <person name="Ivanova A."/>
            <person name="Philippov D.A."/>
            <person name="Hakobyan A."/>
            <person name="Rijpstra I.C."/>
            <person name="Sinninghe Damste J.S."/>
            <person name="Liesack W."/>
            <person name="Dedysh S.N."/>
        </authorList>
    </citation>
    <scope>NUCLEOTIDE SEQUENCE [LARGE SCALE GENOMIC DNA]</scope>
    <source>
        <strain evidence="6">PX52</strain>
    </source>
</reference>
<comment type="subcellular location">
    <subcellularLocation>
        <location evidence="1">Cell envelope</location>
    </subcellularLocation>
</comment>
<dbReference type="PANTHER" id="PTHR32347:SF27">
    <property type="entry name" value="RND EFFLUX PUMP MEMBRANE FUSION PROTEIN BARREL-SANDWICH DOMAIN-CONTAINING PROTEIN"/>
    <property type="match status" value="1"/>
</dbReference>
<evidence type="ECO:0000313" key="5">
    <source>
        <dbReference type="EMBL" id="QEL18447.1"/>
    </source>
</evidence>
<evidence type="ECO:0000313" key="6">
    <source>
        <dbReference type="Proteomes" id="UP000324974"/>
    </source>
</evidence>
<dbReference type="OrthoDB" id="280244at2"/>
<dbReference type="Gene3D" id="2.40.50.100">
    <property type="match status" value="1"/>
</dbReference>
<feature type="coiled-coil region" evidence="3">
    <location>
        <begin position="101"/>
        <end position="156"/>
    </location>
</feature>
<proteinExistence type="predicted"/>
<keyword evidence="4" id="KW-1133">Transmembrane helix</keyword>
<gene>
    <name evidence="5" type="ORF">PX52LOC_05472</name>
</gene>
<dbReference type="Gene3D" id="1.10.287.470">
    <property type="entry name" value="Helix hairpin bin"/>
    <property type="match status" value="1"/>
</dbReference>
<keyword evidence="6" id="KW-1185">Reference proteome</keyword>
<dbReference type="InterPro" id="IPR050465">
    <property type="entry name" value="UPF0194_transport"/>
</dbReference>
<name>A0A5C1AJU3_9BACT</name>
<evidence type="ECO:0000256" key="3">
    <source>
        <dbReference type="SAM" id="Coils"/>
    </source>
</evidence>
<dbReference type="SUPFAM" id="SSF111369">
    <property type="entry name" value="HlyD-like secretion proteins"/>
    <property type="match status" value="1"/>
</dbReference>
<keyword evidence="4" id="KW-0472">Membrane</keyword>
<sequence>MANEHRGPSVIIWLGILLLVVSIAGPTWYFTRPAPPPVSTGPALEDLDVVCNGRVDIDGSTFSLDPNVPGRVVELHVKESAVVKKGDAILKLDDSSYLGAVKEAKAAVKAVQVEIEAAQVRLKQHPDQIALQQKKIEAADAEVGAAEKQLEQMQERAKVTSQITKADVEAFAAKIKSGKLLADAERLQLEQLRKIDPELELKALQAKKEAADVTVERAEKAVLDCVLKAPSDGTILRLQTAVGATLSPGLPLPTILFAPSSQLIIRADVEQSSLGRVKEGMKAAVRDDARSDSPTWNGRVRTIAGWVAQKRSILLEPGELNDVRTTEVVIELDGSPSNLRIGQRMLIRITK</sequence>
<protein>
    <submittedName>
        <fullName evidence="5">Secretion protein HlyD family protein</fullName>
    </submittedName>
</protein>
<dbReference type="EMBL" id="CP042425">
    <property type="protein sequence ID" value="QEL18447.1"/>
    <property type="molecule type" value="Genomic_DNA"/>
</dbReference>